<organism evidence="1 2">
    <name type="scientific">Brunnivagina elsteri CCALA 953</name>
    <dbReference type="NCBI Taxonomy" id="987040"/>
    <lineage>
        <taxon>Bacteria</taxon>
        <taxon>Bacillati</taxon>
        <taxon>Cyanobacteriota</taxon>
        <taxon>Cyanophyceae</taxon>
        <taxon>Nostocales</taxon>
        <taxon>Calotrichaceae</taxon>
        <taxon>Brunnivagina</taxon>
    </lineage>
</organism>
<reference evidence="1 2" key="1">
    <citation type="submission" date="2017-08" db="EMBL/GenBank/DDBJ databases">
        <title>Draft genome sequence of filamentous cyanobacterium Calothrix elsteri CCALA 953.</title>
        <authorList>
            <person name="Gagunashvili A.N."/>
            <person name="Elster J."/>
            <person name="Andresson O.S."/>
        </authorList>
    </citation>
    <scope>NUCLEOTIDE SEQUENCE [LARGE SCALE GENOMIC DNA]</scope>
    <source>
        <strain evidence="1 2">CCALA 953</strain>
    </source>
</reference>
<comment type="caution">
    <text evidence="1">The sequence shown here is derived from an EMBL/GenBank/DDBJ whole genome shotgun (WGS) entry which is preliminary data.</text>
</comment>
<dbReference type="AlphaFoldDB" id="A0A2A2TGR7"/>
<evidence type="ECO:0000313" key="1">
    <source>
        <dbReference type="EMBL" id="PAX52866.1"/>
    </source>
</evidence>
<dbReference type="EMBL" id="NTFS01000192">
    <property type="protein sequence ID" value="PAX52866.1"/>
    <property type="molecule type" value="Genomic_DNA"/>
</dbReference>
<protein>
    <submittedName>
        <fullName evidence="1">Uncharacterized protein</fullName>
    </submittedName>
</protein>
<accession>A0A2A2TGR7</accession>
<evidence type="ECO:0000313" key="2">
    <source>
        <dbReference type="Proteomes" id="UP000218238"/>
    </source>
</evidence>
<dbReference type="OrthoDB" id="490909at2"/>
<proteinExistence type="predicted"/>
<sequence length="69" mass="7592">MPELNQSLYNASYESLTEANVPEYLADAVSRIVATDEPDVPNLGRNDIDIELCCEAVISAISSDDWETD</sequence>
<name>A0A2A2TGR7_9CYAN</name>
<dbReference type="RefSeq" id="WP_095722848.1">
    <property type="nucleotide sequence ID" value="NZ_NTFS01000192.1"/>
</dbReference>
<gene>
    <name evidence="1" type="ORF">CK510_17055</name>
</gene>
<keyword evidence="2" id="KW-1185">Reference proteome</keyword>
<dbReference type="Proteomes" id="UP000218238">
    <property type="component" value="Unassembled WGS sequence"/>
</dbReference>